<keyword evidence="1" id="KW-0378">Hydrolase</keyword>
<dbReference type="InterPro" id="IPR036412">
    <property type="entry name" value="HAD-like_sf"/>
</dbReference>
<protein>
    <submittedName>
        <fullName evidence="1">HAD hydrolase-like protein</fullName>
    </submittedName>
</protein>
<dbReference type="Pfam" id="PF13344">
    <property type="entry name" value="Hydrolase_6"/>
    <property type="match status" value="1"/>
</dbReference>
<dbReference type="SUPFAM" id="SSF56784">
    <property type="entry name" value="HAD-like"/>
    <property type="match status" value="1"/>
</dbReference>
<organism evidence="1 2">
    <name type="scientific">Wohlfahrtiimonas chitiniclastica</name>
    <dbReference type="NCBI Taxonomy" id="400946"/>
    <lineage>
        <taxon>Bacteria</taxon>
        <taxon>Pseudomonadati</taxon>
        <taxon>Pseudomonadota</taxon>
        <taxon>Gammaproteobacteria</taxon>
        <taxon>Cardiobacteriales</taxon>
        <taxon>Ignatzschineriaceae</taxon>
        <taxon>Wohlfahrtiimonas</taxon>
    </lineage>
</organism>
<reference evidence="1" key="1">
    <citation type="submission" date="2021-03" db="EMBL/GenBank/DDBJ databases">
        <title>Identification and antibiotic profiling of Wohlfahrtiimonas chitiniclastica, an underestimated human pathogen.</title>
        <authorList>
            <person name="Kopf A."/>
            <person name="Bunk B."/>
            <person name="Coldewey S."/>
            <person name="Gunzer F."/>
            <person name="Riedel T."/>
            <person name="Schroettner P."/>
        </authorList>
    </citation>
    <scope>NUCLEOTIDE SEQUENCE</scope>
    <source>
        <strain evidence="1">DSM 100917</strain>
    </source>
</reference>
<name>A0AB35BYV1_9GAMM</name>
<evidence type="ECO:0000313" key="1">
    <source>
        <dbReference type="EMBL" id="MBS7825464.1"/>
    </source>
</evidence>
<dbReference type="GO" id="GO:0016791">
    <property type="term" value="F:phosphatase activity"/>
    <property type="evidence" value="ECO:0007669"/>
    <property type="project" value="TreeGrafter"/>
</dbReference>
<dbReference type="EMBL" id="JAGIBU010000014">
    <property type="protein sequence ID" value="MBS7825464.1"/>
    <property type="molecule type" value="Genomic_DNA"/>
</dbReference>
<dbReference type="GO" id="GO:0005737">
    <property type="term" value="C:cytoplasm"/>
    <property type="evidence" value="ECO:0007669"/>
    <property type="project" value="TreeGrafter"/>
</dbReference>
<dbReference type="InterPro" id="IPR006357">
    <property type="entry name" value="HAD-SF_hydro_IIA"/>
</dbReference>
<evidence type="ECO:0000313" key="2">
    <source>
        <dbReference type="Proteomes" id="UP000680020"/>
    </source>
</evidence>
<accession>A0AB35BYV1</accession>
<proteinExistence type="predicted"/>
<sequence>MSDFDRNWAIYLNHYRPDVLFPEMPQPMKAARPIASLLEIADEFDVMLLDGFGVLNVGPNPIDSMPEVINALMASGKQAFVLTNGATFPVAINAARYPKWGYPIPLAQVISSRMAAEHAIAAHPLTALDQLWGVVGSPHYDASTIDARTVYLTEENIDKVDGILFLGTMEWSPEKQAWLVEHLKKRPRPILIGNPDVCAPLATGFTVEPGQYALDFKAIDGVDVQFFGKPFQLCYSLSYERIRDVVGDVALDRILMVGDTLHTDILGGNTCGMKTALMADYGFLRGQNPYPYIEVSGITPDFVVSREHHK</sequence>
<dbReference type="PANTHER" id="PTHR19288:SF90">
    <property type="entry name" value="OS08G0542600 PROTEIN"/>
    <property type="match status" value="1"/>
</dbReference>
<dbReference type="RefSeq" id="WP_213404317.1">
    <property type="nucleotide sequence ID" value="NZ_JAGIBT010000015.1"/>
</dbReference>
<gene>
    <name evidence="1" type="ORF">J7561_09675</name>
</gene>
<dbReference type="Gene3D" id="3.40.50.1000">
    <property type="entry name" value="HAD superfamily/HAD-like"/>
    <property type="match status" value="2"/>
</dbReference>
<dbReference type="InterPro" id="IPR023214">
    <property type="entry name" value="HAD_sf"/>
</dbReference>
<dbReference type="Pfam" id="PF13242">
    <property type="entry name" value="Hydrolase_like"/>
    <property type="match status" value="1"/>
</dbReference>
<dbReference type="PANTHER" id="PTHR19288">
    <property type="entry name" value="4-NITROPHENYLPHOSPHATASE-RELATED"/>
    <property type="match status" value="1"/>
</dbReference>
<dbReference type="AlphaFoldDB" id="A0AB35BYV1"/>
<comment type="caution">
    <text evidence="1">The sequence shown here is derived from an EMBL/GenBank/DDBJ whole genome shotgun (WGS) entry which is preliminary data.</text>
</comment>
<dbReference type="Proteomes" id="UP000680020">
    <property type="component" value="Unassembled WGS sequence"/>
</dbReference>